<evidence type="ECO:0000313" key="2">
    <source>
        <dbReference type="Proteomes" id="UP000030745"/>
    </source>
</evidence>
<dbReference type="Proteomes" id="UP000030745">
    <property type="component" value="Unassembled WGS sequence"/>
</dbReference>
<dbReference type="EMBL" id="KK583192">
    <property type="protein sequence ID" value="KDO33588.1"/>
    <property type="molecule type" value="Genomic_DNA"/>
</dbReference>
<dbReference type="GeneID" id="24140641"/>
<dbReference type="AlphaFoldDB" id="A0A067CSU2"/>
<dbReference type="KEGG" id="spar:SPRG_19220"/>
<proteinExistence type="predicted"/>
<name>A0A067CSU2_SAPPC</name>
<keyword evidence="2" id="KW-1185">Reference proteome</keyword>
<accession>A0A067CSU2</accession>
<dbReference type="RefSeq" id="XP_012195640.1">
    <property type="nucleotide sequence ID" value="XM_012340250.1"/>
</dbReference>
<protein>
    <submittedName>
        <fullName evidence="1">Uncharacterized protein</fullName>
    </submittedName>
</protein>
<sequence length="109" mass="11656">MSGVVRWSFGFAKHLSPSLPPDVGQTSSATWTRLVVCSTTVAKPRTACVLGLQKTLLPMLIAVSSPSGRLVSSRGRRVVDSSALRCVHAVSRAHYIDASHVGLMVIIRT</sequence>
<organism evidence="1 2">
    <name type="scientific">Saprolegnia parasitica (strain CBS 223.65)</name>
    <dbReference type="NCBI Taxonomy" id="695850"/>
    <lineage>
        <taxon>Eukaryota</taxon>
        <taxon>Sar</taxon>
        <taxon>Stramenopiles</taxon>
        <taxon>Oomycota</taxon>
        <taxon>Saprolegniomycetes</taxon>
        <taxon>Saprolegniales</taxon>
        <taxon>Saprolegniaceae</taxon>
        <taxon>Saprolegnia</taxon>
    </lineage>
</organism>
<gene>
    <name evidence="1" type="ORF">SPRG_19220</name>
</gene>
<dbReference type="VEuPathDB" id="FungiDB:SPRG_19220"/>
<evidence type="ECO:0000313" key="1">
    <source>
        <dbReference type="EMBL" id="KDO33588.1"/>
    </source>
</evidence>
<reference evidence="1 2" key="1">
    <citation type="journal article" date="2013" name="PLoS Genet.">
        <title>Distinctive expansion of potential virulence genes in the genome of the oomycete fish pathogen Saprolegnia parasitica.</title>
        <authorList>
            <person name="Jiang R.H."/>
            <person name="de Bruijn I."/>
            <person name="Haas B.J."/>
            <person name="Belmonte R."/>
            <person name="Lobach L."/>
            <person name="Christie J."/>
            <person name="van den Ackerveken G."/>
            <person name="Bottin A."/>
            <person name="Bulone V."/>
            <person name="Diaz-Moreno S.M."/>
            <person name="Dumas B."/>
            <person name="Fan L."/>
            <person name="Gaulin E."/>
            <person name="Govers F."/>
            <person name="Grenville-Briggs L.J."/>
            <person name="Horner N.R."/>
            <person name="Levin J.Z."/>
            <person name="Mammella M."/>
            <person name="Meijer H.J."/>
            <person name="Morris P."/>
            <person name="Nusbaum C."/>
            <person name="Oome S."/>
            <person name="Phillips A.J."/>
            <person name="van Rooyen D."/>
            <person name="Rzeszutek E."/>
            <person name="Saraiva M."/>
            <person name="Secombes C.J."/>
            <person name="Seidl M.F."/>
            <person name="Snel B."/>
            <person name="Stassen J.H."/>
            <person name="Sykes S."/>
            <person name="Tripathy S."/>
            <person name="van den Berg H."/>
            <person name="Vega-Arreguin J.C."/>
            <person name="Wawra S."/>
            <person name="Young S.K."/>
            <person name="Zeng Q."/>
            <person name="Dieguez-Uribeondo J."/>
            <person name="Russ C."/>
            <person name="Tyler B.M."/>
            <person name="van West P."/>
        </authorList>
    </citation>
    <scope>NUCLEOTIDE SEQUENCE [LARGE SCALE GENOMIC DNA]</scope>
    <source>
        <strain evidence="1 2">CBS 223.65</strain>
    </source>
</reference>